<accession>A0A2V4AM56</accession>
<dbReference type="AlphaFoldDB" id="A0A2V4AM56"/>
<organism evidence="1 2">
    <name type="scientific">Prauserella muralis</name>
    <dbReference type="NCBI Taxonomy" id="588067"/>
    <lineage>
        <taxon>Bacteria</taxon>
        <taxon>Bacillati</taxon>
        <taxon>Actinomycetota</taxon>
        <taxon>Actinomycetes</taxon>
        <taxon>Pseudonocardiales</taxon>
        <taxon>Pseudonocardiaceae</taxon>
        <taxon>Prauserella</taxon>
    </lineage>
</organism>
<gene>
    <name evidence="1" type="ORF">BAY60_26980</name>
</gene>
<proteinExistence type="predicted"/>
<evidence type="ECO:0000313" key="2">
    <source>
        <dbReference type="Proteomes" id="UP000249915"/>
    </source>
</evidence>
<comment type="caution">
    <text evidence="1">The sequence shown here is derived from an EMBL/GenBank/DDBJ whole genome shotgun (WGS) entry which is preliminary data.</text>
</comment>
<name>A0A2V4AM56_9PSEU</name>
<keyword evidence="2" id="KW-1185">Reference proteome</keyword>
<reference evidence="1 2" key="1">
    <citation type="submission" date="2016-07" db="EMBL/GenBank/DDBJ databases">
        <title>Draft genome sequence of Prauserella muralis DSM 45305, isolated from a mould-covered wall in an indoor environment.</title>
        <authorList>
            <person name="Ruckert C."/>
            <person name="Albersmeier A."/>
            <person name="Jiang C.-L."/>
            <person name="Jiang Y."/>
            <person name="Kalinowski J."/>
            <person name="Schneider O."/>
            <person name="Winkler A."/>
            <person name="Zotchev S.B."/>
        </authorList>
    </citation>
    <scope>NUCLEOTIDE SEQUENCE [LARGE SCALE GENOMIC DNA]</scope>
    <source>
        <strain evidence="1 2">DSM 45305</strain>
    </source>
</reference>
<dbReference type="Proteomes" id="UP000249915">
    <property type="component" value="Unassembled WGS sequence"/>
</dbReference>
<sequence>MLDPPRLVWIRLRELLRIGPHDLTPGDERHGLRIETEVPGIVREEIPRADAGLLVLVTYPLWTGDGEHQIVVTHWLPAHLVRPRGRTRRDRLGEDRRRKYG</sequence>
<protein>
    <submittedName>
        <fullName evidence="1">Uncharacterized protein</fullName>
    </submittedName>
</protein>
<evidence type="ECO:0000313" key="1">
    <source>
        <dbReference type="EMBL" id="PXY21113.1"/>
    </source>
</evidence>
<dbReference type="EMBL" id="MASW01000006">
    <property type="protein sequence ID" value="PXY21113.1"/>
    <property type="molecule type" value="Genomic_DNA"/>
</dbReference>